<dbReference type="RefSeq" id="XP_033665986.1">
    <property type="nucleotide sequence ID" value="XM_033807259.1"/>
</dbReference>
<dbReference type="GeneID" id="54560531"/>
<reference evidence="3" key="1">
    <citation type="journal article" date="2020" name="Stud. Mycol.">
        <title>101 Dothideomycetes genomes: a test case for predicting lifestyles and emergence of pathogens.</title>
        <authorList>
            <person name="Haridas S."/>
            <person name="Albert R."/>
            <person name="Binder M."/>
            <person name="Bloem J."/>
            <person name="Labutti K."/>
            <person name="Salamov A."/>
            <person name="Andreopoulos B."/>
            <person name="Baker S."/>
            <person name="Barry K."/>
            <person name="Bills G."/>
            <person name="Bluhm B."/>
            <person name="Cannon C."/>
            <person name="Castanera R."/>
            <person name="Culley D."/>
            <person name="Daum C."/>
            <person name="Ezra D."/>
            <person name="Gonzalez J."/>
            <person name="Henrissat B."/>
            <person name="Kuo A."/>
            <person name="Liang C."/>
            <person name="Lipzen A."/>
            <person name="Lutzoni F."/>
            <person name="Magnuson J."/>
            <person name="Mondo S."/>
            <person name="Nolan M."/>
            <person name="Ohm R."/>
            <person name="Pangilinan J."/>
            <person name="Park H.-J."/>
            <person name="Ramirez L."/>
            <person name="Alfaro M."/>
            <person name="Sun H."/>
            <person name="Tritt A."/>
            <person name="Yoshinaga Y."/>
            <person name="Zwiers L.-H."/>
            <person name="Turgeon B."/>
            <person name="Goodwin S."/>
            <person name="Spatafora J."/>
            <person name="Crous P."/>
            <person name="Grigoriev I."/>
        </authorList>
    </citation>
    <scope>NUCLEOTIDE SEQUENCE</scope>
    <source>
        <strain evidence="3">ATCC 36951</strain>
    </source>
</reference>
<dbReference type="EMBL" id="ML993601">
    <property type="protein sequence ID" value="KAF2165097.1"/>
    <property type="molecule type" value="Genomic_DNA"/>
</dbReference>
<feature type="coiled-coil region" evidence="1">
    <location>
        <begin position="36"/>
        <end position="100"/>
    </location>
</feature>
<feature type="compositionally biased region" description="Basic and acidic residues" evidence="2">
    <location>
        <begin position="342"/>
        <end position="351"/>
    </location>
</feature>
<protein>
    <submittedName>
        <fullName evidence="3">Uncharacterized protein</fullName>
    </submittedName>
</protein>
<accession>A0A6A6CD21</accession>
<organism evidence="3 4">
    <name type="scientific">Zasmidium cellare ATCC 36951</name>
    <dbReference type="NCBI Taxonomy" id="1080233"/>
    <lineage>
        <taxon>Eukaryota</taxon>
        <taxon>Fungi</taxon>
        <taxon>Dikarya</taxon>
        <taxon>Ascomycota</taxon>
        <taxon>Pezizomycotina</taxon>
        <taxon>Dothideomycetes</taxon>
        <taxon>Dothideomycetidae</taxon>
        <taxon>Mycosphaerellales</taxon>
        <taxon>Mycosphaerellaceae</taxon>
        <taxon>Zasmidium</taxon>
    </lineage>
</organism>
<feature type="compositionally biased region" description="Polar residues" evidence="2">
    <location>
        <begin position="256"/>
        <end position="267"/>
    </location>
</feature>
<sequence length="525" mass="58416">MAYEQRFHVRLQAQFQEAGARILHLEATLAQKDDHLAQKDRQVANLNGQIQRMMQSTPNNGTQAMTTAMQTQMNQATARYTSAENQLRQMVQKYNTATAQRQQTDQQHQAQIHWLQQVIEHLKKENMALRSSGGVGRKADMETVVQDYQAPEKQFWPPKKQNPQGDKCPSSAKRKAAEQHVADDDEDDEELSATGLKQEPGDDHEPAQSTNSSHENLSHPPSPQVVTQGSIGPNASLAGEPPTQSSPVQHPHRPSFPQQGGSLATRTASNASSANSSSIMTAGPRTTLTKFPQEQFMPPPPMSSRQDSLPIHPEANHRSRANAVDHSADDLIVTKVRQRKASARDDIKSEVQDLAITDPASKAKLHIKDPQARTRQGSRRSTHSEVINLCESPSPDPDPPTKRRRTNGSSYVPPPPPQNRNPTRGDIEDRMRFKAITAHGANNASFNYLDSEDDLADGAQALWEQIDAVYELWEEAKGEDWKYEFEVKLKNQNSKQCVSSKLKIEGRESGKSKWRVGGECLYACS</sequence>
<keyword evidence="1" id="KW-0175">Coiled coil</keyword>
<keyword evidence="4" id="KW-1185">Reference proteome</keyword>
<dbReference type="OrthoDB" id="3854292at2759"/>
<evidence type="ECO:0000313" key="4">
    <source>
        <dbReference type="Proteomes" id="UP000799537"/>
    </source>
</evidence>
<evidence type="ECO:0000256" key="2">
    <source>
        <dbReference type="SAM" id="MobiDB-lite"/>
    </source>
</evidence>
<dbReference type="Proteomes" id="UP000799537">
    <property type="component" value="Unassembled WGS sequence"/>
</dbReference>
<evidence type="ECO:0000256" key="1">
    <source>
        <dbReference type="SAM" id="Coils"/>
    </source>
</evidence>
<feature type="region of interest" description="Disordered" evidence="2">
    <location>
        <begin position="151"/>
        <end position="426"/>
    </location>
</feature>
<feature type="compositionally biased region" description="Low complexity" evidence="2">
    <location>
        <begin position="268"/>
        <end position="278"/>
    </location>
</feature>
<evidence type="ECO:0000313" key="3">
    <source>
        <dbReference type="EMBL" id="KAF2165097.1"/>
    </source>
</evidence>
<proteinExistence type="predicted"/>
<gene>
    <name evidence="3" type="ORF">M409DRAFT_24483</name>
</gene>
<feature type="compositionally biased region" description="Polar residues" evidence="2">
    <location>
        <begin position="224"/>
        <end position="233"/>
    </location>
</feature>
<name>A0A6A6CD21_ZASCE</name>
<dbReference type="AlphaFoldDB" id="A0A6A6CD21"/>